<dbReference type="AlphaFoldDB" id="A0A1J4JBX7"/>
<feature type="transmembrane region" description="Helical" evidence="2">
    <location>
        <begin position="52"/>
        <end position="74"/>
    </location>
</feature>
<feature type="region of interest" description="Disordered" evidence="1">
    <location>
        <begin position="1"/>
        <end position="44"/>
    </location>
</feature>
<dbReference type="RefSeq" id="XP_068348888.1">
    <property type="nucleotide sequence ID" value="XM_068511867.1"/>
</dbReference>
<evidence type="ECO:0000313" key="4">
    <source>
        <dbReference type="Proteomes" id="UP000179807"/>
    </source>
</evidence>
<name>A0A1J4JBX7_9EUKA</name>
<keyword evidence="2" id="KW-0472">Membrane</keyword>
<dbReference type="EMBL" id="MLAK01001225">
    <property type="protein sequence ID" value="OHS95751.1"/>
    <property type="molecule type" value="Genomic_DNA"/>
</dbReference>
<accession>A0A1J4JBX7</accession>
<dbReference type="VEuPathDB" id="TrichDB:TRFO_38140"/>
<keyword evidence="4" id="KW-1185">Reference proteome</keyword>
<keyword evidence="2" id="KW-1133">Transmembrane helix</keyword>
<dbReference type="Proteomes" id="UP000179807">
    <property type="component" value="Unassembled WGS sequence"/>
</dbReference>
<evidence type="ECO:0000313" key="3">
    <source>
        <dbReference type="EMBL" id="OHS95751.1"/>
    </source>
</evidence>
<reference evidence="3" key="1">
    <citation type="submission" date="2016-10" db="EMBL/GenBank/DDBJ databases">
        <authorList>
            <person name="Benchimol M."/>
            <person name="Almeida L.G."/>
            <person name="Vasconcelos A.T."/>
            <person name="Perreira-Neves A."/>
            <person name="Rosa I.A."/>
            <person name="Tasca T."/>
            <person name="Bogo M.R."/>
            <person name="de Souza W."/>
        </authorList>
    </citation>
    <scope>NUCLEOTIDE SEQUENCE [LARGE SCALE GENOMIC DNA]</scope>
    <source>
        <strain evidence="3">K</strain>
    </source>
</reference>
<gene>
    <name evidence="3" type="ORF">TRFO_38140</name>
</gene>
<proteinExistence type="predicted"/>
<protein>
    <submittedName>
        <fullName evidence="3">Uncharacterized protein</fullName>
    </submittedName>
</protein>
<sequence length="100" mass="11051">MTAAYQPTPTKPWPTRRPRAKWPTPTEQWGIPPTEFPPTDEGSSGGMKLSTIIGISVACFVCVVLFIIAVVVICKRRGQKEQNNEAIDEKLISSQQMGVH</sequence>
<organism evidence="3 4">
    <name type="scientific">Tritrichomonas foetus</name>
    <dbReference type="NCBI Taxonomy" id="1144522"/>
    <lineage>
        <taxon>Eukaryota</taxon>
        <taxon>Metamonada</taxon>
        <taxon>Parabasalia</taxon>
        <taxon>Tritrichomonadida</taxon>
        <taxon>Tritrichomonadidae</taxon>
        <taxon>Tritrichomonas</taxon>
    </lineage>
</organism>
<dbReference type="GeneID" id="94846571"/>
<evidence type="ECO:0000256" key="1">
    <source>
        <dbReference type="SAM" id="MobiDB-lite"/>
    </source>
</evidence>
<keyword evidence="2" id="KW-0812">Transmembrane</keyword>
<evidence type="ECO:0000256" key="2">
    <source>
        <dbReference type="SAM" id="Phobius"/>
    </source>
</evidence>
<comment type="caution">
    <text evidence="3">The sequence shown here is derived from an EMBL/GenBank/DDBJ whole genome shotgun (WGS) entry which is preliminary data.</text>
</comment>